<dbReference type="EMBL" id="MJEH01000003">
    <property type="protein sequence ID" value="OEH94347.1"/>
    <property type="molecule type" value="Genomic_DNA"/>
</dbReference>
<evidence type="ECO:0000313" key="3">
    <source>
        <dbReference type="Proteomes" id="UP000095209"/>
    </source>
</evidence>
<keyword evidence="1" id="KW-0472">Membrane</keyword>
<dbReference type="RefSeq" id="WP_069715703.1">
    <property type="nucleotide sequence ID" value="NZ_MJEH01000003.1"/>
</dbReference>
<dbReference type="InterPro" id="IPR056926">
    <property type="entry name" value="FLQE3_permease"/>
</dbReference>
<organism evidence="2 3">
    <name type="scientific">Bacillus solimangrovi</name>
    <dbReference type="NCBI Taxonomy" id="1305675"/>
    <lineage>
        <taxon>Bacteria</taxon>
        <taxon>Bacillati</taxon>
        <taxon>Bacillota</taxon>
        <taxon>Bacilli</taxon>
        <taxon>Bacillales</taxon>
        <taxon>Bacillaceae</taxon>
        <taxon>Bacillus</taxon>
    </lineage>
</organism>
<evidence type="ECO:0000313" key="2">
    <source>
        <dbReference type="EMBL" id="OEH94347.1"/>
    </source>
</evidence>
<keyword evidence="1" id="KW-0812">Transmembrane</keyword>
<feature type="transmembrane region" description="Helical" evidence="1">
    <location>
        <begin position="90"/>
        <end position="113"/>
    </location>
</feature>
<feature type="transmembrane region" description="Helical" evidence="1">
    <location>
        <begin position="149"/>
        <end position="169"/>
    </location>
</feature>
<sequence>MSRLQATLTMDLRMQWRYRFVHAAIFITIVWLLVLWLIPQDYMSLIIPVVIFADLGVVGFYLLAGVVIYEKNESTIRALVVTPLPFREYFISKLISFTLMALCISLVIIILFAGGEVNYLTIMIGTVFTSIIALMVAFIAVARYRTISAFLMPSQFYILFMSLPMLNYFDWFQTKWFYLIPTQASFLLLEGGFRPLTLIEWSYAIGYHVLSFIVLYVIARQLYTSYLVKGR</sequence>
<proteinExistence type="predicted"/>
<evidence type="ECO:0008006" key="4">
    <source>
        <dbReference type="Google" id="ProtNLM"/>
    </source>
</evidence>
<gene>
    <name evidence="2" type="ORF">BFG57_08815</name>
</gene>
<dbReference type="AlphaFoldDB" id="A0A1E5LJT0"/>
<dbReference type="Pfam" id="PF24686">
    <property type="entry name" value="FLQE3_permease"/>
    <property type="match status" value="1"/>
</dbReference>
<name>A0A1E5LJT0_9BACI</name>
<dbReference type="Proteomes" id="UP000095209">
    <property type="component" value="Unassembled WGS sequence"/>
</dbReference>
<dbReference type="STRING" id="1305675.BFG57_08815"/>
<feature type="transmembrane region" description="Helical" evidence="1">
    <location>
        <begin position="45"/>
        <end position="69"/>
    </location>
</feature>
<keyword evidence="3" id="KW-1185">Reference proteome</keyword>
<evidence type="ECO:0000256" key="1">
    <source>
        <dbReference type="SAM" id="Phobius"/>
    </source>
</evidence>
<keyword evidence="1" id="KW-1133">Transmembrane helix</keyword>
<protein>
    <recommendedName>
        <fullName evidence="4">Fluoroquinolone transporter permease</fullName>
    </recommendedName>
</protein>
<comment type="caution">
    <text evidence="2">The sequence shown here is derived from an EMBL/GenBank/DDBJ whole genome shotgun (WGS) entry which is preliminary data.</text>
</comment>
<feature type="transmembrane region" description="Helical" evidence="1">
    <location>
        <begin position="201"/>
        <end position="219"/>
    </location>
</feature>
<feature type="transmembrane region" description="Helical" evidence="1">
    <location>
        <begin position="20"/>
        <end position="39"/>
    </location>
</feature>
<dbReference type="OrthoDB" id="8480522at2"/>
<accession>A0A1E5LJT0</accession>
<reference evidence="2 3" key="1">
    <citation type="submission" date="2016-08" db="EMBL/GenBank/DDBJ databases">
        <title>Genome of Bacillus solimangrovi GH2-4.</title>
        <authorList>
            <person name="Lim S."/>
            <person name="Kim B.-C."/>
        </authorList>
    </citation>
    <scope>NUCLEOTIDE SEQUENCE [LARGE SCALE GENOMIC DNA]</scope>
    <source>
        <strain evidence="2 3">GH2-4</strain>
    </source>
</reference>
<feature type="transmembrane region" description="Helical" evidence="1">
    <location>
        <begin position="119"/>
        <end position="142"/>
    </location>
</feature>